<evidence type="ECO:0000313" key="2">
    <source>
        <dbReference type="Proteomes" id="UP000827092"/>
    </source>
</evidence>
<comment type="caution">
    <text evidence="1">The sequence shown here is derived from an EMBL/GenBank/DDBJ whole genome shotgun (WGS) entry which is preliminary data.</text>
</comment>
<name>A0AAV6VET8_9ARAC</name>
<keyword evidence="2" id="KW-1185">Reference proteome</keyword>
<dbReference type="AlphaFoldDB" id="A0AAV6VET8"/>
<sequence length="88" mass="10152">MTSPTLNNFDIIFVRSSPKRLSFRKKRTSLQVIVGSSCKPPSITSGKIRKRYKTRYLTTSVESLSWITFEDNILLKRGLRVSSHNTFK</sequence>
<proteinExistence type="predicted"/>
<organism evidence="1 2">
    <name type="scientific">Oedothorax gibbosus</name>
    <dbReference type="NCBI Taxonomy" id="931172"/>
    <lineage>
        <taxon>Eukaryota</taxon>
        <taxon>Metazoa</taxon>
        <taxon>Ecdysozoa</taxon>
        <taxon>Arthropoda</taxon>
        <taxon>Chelicerata</taxon>
        <taxon>Arachnida</taxon>
        <taxon>Araneae</taxon>
        <taxon>Araneomorphae</taxon>
        <taxon>Entelegynae</taxon>
        <taxon>Araneoidea</taxon>
        <taxon>Linyphiidae</taxon>
        <taxon>Erigoninae</taxon>
        <taxon>Oedothorax</taxon>
    </lineage>
</organism>
<gene>
    <name evidence="1" type="ORF">JTE90_023322</name>
</gene>
<protein>
    <submittedName>
        <fullName evidence="1">Uncharacterized protein</fullName>
    </submittedName>
</protein>
<accession>A0AAV6VET8</accession>
<evidence type="ECO:0000313" key="1">
    <source>
        <dbReference type="EMBL" id="KAG8195145.1"/>
    </source>
</evidence>
<dbReference type="Proteomes" id="UP000827092">
    <property type="component" value="Unassembled WGS sequence"/>
</dbReference>
<reference evidence="1 2" key="1">
    <citation type="journal article" date="2022" name="Nat. Ecol. Evol.">
        <title>A masculinizing supergene underlies an exaggerated male reproductive morph in a spider.</title>
        <authorList>
            <person name="Hendrickx F."/>
            <person name="De Corte Z."/>
            <person name="Sonet G."/>
            <person name="Van Belleghem S.M."/>
            <person name="Kostlbacher S."/>
            <person name="Vangestel C."/>
        </authorList>
    </citation>
    <scope>NUCLEOTIDE SEQUENCE [LARGE SCALE GENOMIC DNA]</scope>
    <source>
        <strain evidence="1">W744_W776</strain>
    </source>
</reference>
<dbReference type="EMBL" id="JAFNEN010000092">
    <property type="protein sequence ID" value="KAG8195145.1"/>
    <property type="molecule type" value="Genomic_DNA"/>
</dbReference>